<accession>C8PIZ7</accession>
<dbReference type="PANTHER" id="PTHR11070:SF2">
    <property type="entry name" value="ATP-DEPENDENT DNA HELICASE SRS2"/>
    <property type="match status" value="1"/>
</dbReference>
<dbReference type="SUPFAM" id="SSF52540">
    <property type="entry name" value="P-loop containing nucleoside triphosphate hydrolases"/>
    <property type="match status" value="1"/>
</dbReference>
<feature type="domain" description="UvrD-like helicase ATP-binding" evidence="13">
    <location>
        <begin position="6"/>
        <end position="289"/>
    </location>
</feature>
<dbReference type="PROSITE" id="PS51217">
    <property type="entry name" value="UVRD_HELICASE_CTER"/>
    <property type="match status" value="1"/>
</dbReference>
<dbReference type="OrthoDB" id="9810135at2"/>
<evidence type="ECO:0000256" key="2">
    <source>
        <dbReference type="ARBA" id="ARBA00022741"/>
    </source>
</evidence>
<keyword evidence="16" id="KW-1185">Reference proteome</keyword>
<evidence type="ECO:0000256" key="3">
    <source>
        <dbReference type="ARBA" id="ARBA00022801"/>
    </source>
</evidence>
<evidence type="ECO:0000256" key="4">
    <source>
        <dbReference type="ARBA" id="ARBA00022806"/>
    </source>
</evidence>
<comment type="catalytic activity">
    <reaction evidence="8">
        <text>Couples ATP hydrolysis with the unwinding of duplex DNA by translocating in the 3'-5' direction.</text>
        <dbReference type="EC" id="5.6.2.4"/>
    </reaction>
</comment>
<name>C8PIZ7_9BACT</name>
<dbReference type="InterPro" id="IPR014016">
    <property type="entry name" value="UvrD-like_ATP-bd"/>
</dbReference>
<keyword evidence="3 12" id="KW-0378">Hydrolase</keyword>
<evidence type="ECO:0000259" key="14">
    <source>
        <dbReference type="PROSITE" id="PS51217"/>
    </source>
</evidence>
<dbReference type="EMBL" id="ACYG01000027">
    <property type="protein sequence ID" value="EEV16902.1"/>
    <property type="molecule type" value="Genomic_DNA"/>
</dbReference>
<evidence type="ECO:0000256" key="12">
    <source>
        <dbReference type="PROSITE-ProRule" id="PRU00560"/>
    </source>
</evidence>
<dbReference type="GO" id="GO:0005829">
    <property type="term" value="C:cytosol"/>
    <property type="evidence" value="ECO:0007669"/>
    <property type="project" value="TreeGrafter"/>
</dbReference>
<evidence type="ECO:0000256" key="1">
    <source>
        <dbReference type="ARBA" id="ARBA00009922"/>
    </source>
</evidence>
<gene>
    <name evidence="15" type="ORF">CAMGR0001_1196</name>
</gene>
<dbReference type="PROSITE" id="PS51198">
    <property type="entry name" value="UVRD_HELICASE_ATP_BIND"/>
    <property type="match status" value="1"/>
</dbReference>
<comment type="caution">
    <text evidence="15">The sequence shown here is derived from an EMBL/GenBank/DDBJ whole genome shotgun (WGS) entry which is preliminary data.</text>
</comment>
<dbReference type="Proteomes" id="UP000005709">
    <property type="component" value="Unassembled WGS sequence"/>
</dbReference>
<dbReference type="EC" id="5.6.2.4" evidence="9"/>
<dbReference type="CDD" id="cd18807">
    <property type="entry name" value="SF1_C_UvrD"/>
    <property type="match status" value="1"/>
</dbReference>
<keyword evidence="4 12" id="KW-0347">Helicase</keyword>
<keyword evidence="5 12" id="KW-0067">ATP-binding</keyword>
<dbReference type="eggNOG" id="COG0210">
    <property type="taxonomic scope" value="Bacteria"/>
</dbReference>
<dbReference type="InterPro" id="IPR014017">
    <property type="entry name" value="DNA_helicase_UvrD-like_C"/>
</dbReference>
<evidence type="ECO:0000256" key="7">
    <source>
        <dbReference type="ARBA" id="ARBA00023235"/>
    </source>
</evidence>
<evidence type="ECO:0000313" key="15">
    <source>
        <dbReference type="EMBL" id="EEV16902.1"/>
    </source>
</evidence>
<dbReference type="Gene3D" id="3.40.50.300">
    <property type="entry name" value="P-loop containing nucleotide triphosphate hydrolases"/>
    <property type="match status" value="2"/>
</dbReference>
<feature type="domain" description="UvrD-like helicase C-terminal" evidence="14">
    <location>
        <begin position="290"/>
        <end position="555"/>
    </location>
</feature>
<dbReference type="CDD" id="cd17932">
    <property type="entry name" value="DEXQc_UvrD"/>
    <property type="match status" value="1"/>
</dbReference>
<keyword evidence="6" id="KW-0238">DNA-binding</keyword>
<dbReference type="RefSeq" id="WP_005871773.1">
    <property type="nucleotide sequence ID" value="NZ_ACYG01000027.1"/>
</dbReference>
<reference evidence="15 16" key="1">
    <citation type="submission" date="2009-07" db="EMBL/GenBank/DDBJ databases">
        <authorList>
            <person name="Madupu R."/>
            <person name="Sebastian Y."/>
            <person name="Durkin A.S."/>
            <person name="Torralba M."/>
            <person name="Methe B."/>
            <person name="Sutton G.G."/>
            <person name="Strausberg R.L."/>
            <person name="Nelson K.E."/>
        </authorList>
    </citation>
    <scope>NUCLEOTIDE SEQUENCE [LARGE SCALE GENOMIC DNA]</scope>
    <source>
        <strain evidence="15 16">RM3268</strain>
    </source>
</reference>
<dbReference type="InterPro" id="IPR000212">
    <property type="entry name" value="DNA_helicase_UvrD/REP"/>
</dbReference>
<dbReference type="InterPro" id="IPR027417">
    <property type="entry name" value="P-loop_NTPase"/>
</dbReference>
<dbReference type="GO" id="GO:0003677">
    <property type="term" value="F:DNA binding"/>
    <property type="evidence" value="ECO:0007669"/>
    <property type="project" value="UniProtKB-KW"/>
</dbReference>
<dbReference type="STRING" id="824.CGRAC_0952"/>
<comment type="catalytic activity">
    <reaction evidence="11">
        <text>ATP + H2O = ADP + phosphate + H(+)</text>
        <dbReference type="Rhea" id="RHEA:13065"/>
        <dbReference type="ChEBI" id="CHEBI:15377"/>
        <dbReference type="ChEBI" id="CHEBI:15378"/>
        <dbReference type="ChEBI" id="CHEBI:30616"/>
        <dbReference type="ChEBI" id="CHEBI:43474"/>
        <dbReference type="ChEBI" id="CHEBI:456216"/>
        <dbReference type="EC" id="5.6.2.4"/>
    </reaction>
</comment>
<evidence type="ECO:0000256" key="10">
    <source>
        <dbReference type="ARBA" id="ARBA00034923"/>
    </source>
</evidence>
<dbReference type="Pfam" id="PF13361">
    <property type="entry name" value="UvrD_C"/>
    <property type="match status" value="1"/>
</dbReference>
<evidence type="ECO:0000256" key="9">
    <source>
        <dbReference type="ARBA" id="ARBA00034808"/>
    </source>
</evidence>
<organism evidence="15 16">
    <name type="scientific">Campylobacter gracilis RM3268</name>
    <dbReference type="NCBI Taxonomy" id="553220"/>
    <lineage>
        <taxon>Bacteria</taxon>
        <taxon>Pseudomonadati</taxon>
        <taxon>Campylobacterota</taxon>
        <taxon>Epsilonproteobacteria</taxon>
        <taxon>Campylobacterales</taxon>
        <taxon>Campylobacteraceae</taxon>
        <taxon>Campylobacter</taxon>
    </lineage>
</organism>
<dbReference type="GO" id="GO:0000725">
    <property type="term" value="P:recombinational repair"/>
    <property type="evidence" value="ECO:0007669"/>
    <property type="project" value="TreeGrafter"/>
</dbReference>
<dbReference type="GO" id="GO:0005524">
    <property type="term" value="F:ATP binding"/>
    <property type="evidence" value="ECO:0007669"/>
    <property type="project" value="UniProtKB-UniRule"/>
</dbReference>
<dbReference type="GO" id="GO:0016887">
    <property type="term" value="F:ATP hydrolysis activity"/>
    <property type="evidence" value="ECO:0007669"/>
    <property type="project" value="RHEA"/>
</dbReference>
<proteinExistence type="inferred from homology"/>
<dbReference type="GO" id="GO:0043138">
    <property type="term" value="F:3'-5' DNA helicase activity"/>
    <property type="evidence" value="ECO:0007669"/>
    <property type="project" value="UniProtKB-EC"/>
</dbReference>
<keyword evidence="2 12" id="KW-0547">Nucleotide-binding</keyword>
<evidence type="ECO:0000313" key="16">
    <source>
        <dbReference type="Proteomes" id="UP000005709"/>
    </source>
</evidence>
<evidence type="ECO:0000259" key="13">
    <source>
        <dbReference type="PROSITE" id="PS51198"/>
    </source>
</evidence>
<evidence type="ECO:0000256" key="11">
    <source>
        <dbReference type="ARBA" id="ARBA00048988"/>
    </source>
</evidence>
<comment type="similarity">
    <text evidence="1">Belongs to the helicase family. UvrD subfamily.</text>
</comment>
<sequence>MSDILEGLNPTQREAASHVDGAMLILAGAGSGKTKTITARLAYLLSNGVPPGNTLTLTFTNKAATEMRSRALNLISGLNLSGVPLLCTFHKFGLLFLKFHISELGRSANFQVIDTDDKKKIIKGFEINLPTSLLAAKISTYKNSLIGPKDIDELLKGEEDELSRMYSGFYAHCADAYKRYEAYLAANNLVDFDDLLILPYKILSANERLCDEISRRYVYITVDEYQDTNDIQFKLLQKLCAAHENLVVVGDDDQSIYGWRGARIENILNFKDQFSNVKFIKLEQNYRSTDEILSAANELISHNKNRLGKSLTSMNGGGEKIEILRSDEESIEAAKIAEAIKKLLSSGVAPSQIAVLYRVNALSRALEEGLNRAKIPYKMVGGVKFYERAEIKDTIAYLRLVNDEHDDFSMRRIINVPKRGIGKVSLAKLEELSRLRLISLFDAFSEPDAGLSAKAAQALAELKSGIASISALADTIKKIEALEPTFGLKAYYASLPDGADRVANIDEFLAMLKDEASNKPDFDLAEFLNELSLLSDQDAIMGDAINIMSVHASKGLEFEHLFVIGLEEGFFPLLGDSNDIEEERRLAYVAITRAKRTLTLSFAASRFYRGKRERLDASRFIAEAGLVAKEPPREQSSGFSKGELIKHKLFGIGQITAVNGDRLTINFGGISRVIMSNFVEKIGSYE</sequence>
<dbReference type="GO" id="GO:0033202">
    <property type="term" value="C:DNA helicase complex"/>
    <property type="evidence" value="ECO:0007669"/>
    <property type="project" value="TreeGrafter"/>
</dbReference>
<dbReference type="Gene3D" id="1.10.10.160">
    <property type="match status" value="1"/>
</dbReference>
<evidence type="ECO:0000256" key="5">
    <source>
        <dbReference type="ARBA" id="ARBA00022840"/>
    </source>
</evidence>
<feature type="binding site" evidence="12">
    <location>
        <begin position="27"/>
        <end position="34"/>
    </location>
    <ligand>
        <name>ATP</name>
        <dbReference type="ChEBI" id="CHEBI:30616"/>
    </ligand>
</feature>
<dbReference type="InterPro" id="IPR013986">
    <property type="entry name" value="DExx_box_DNA_helicase_dom_sf"/>
</dbReference>
<dbReference type="Gene3D" id="1.10.486.10">
    <property type="entry name" value="PCRA, domain 4"/>
    <property type="match status" value="1"/>
</dbReference>
<dbReference type="AlphaFoldDB" id="C8PIZ7"/>
<dbReference type="Pfam" id="PF00580">
    <property type="entry name" value="UvrD-helicase"/>
    <property type="match status" value="1"/>
</dbReference>
<evidence type="ECO:0000256" key="8">
    <source>
        <dbReference type="ARBA" id="ARBA00034617"/>
    </source>
</evidence>
<evidence type="ECO:0000256" key="6">
    <source>
        <dbReference type="ARBA" id="ARBA00023125"/>
    </source>
</evidence>
<dbReference type="PANTHER" id="PTHR11070">
    <property type="entry name" value="UVRD / RECB / PCRA DNA HELICASE FAMILY MEMBER"/>
    <property type="match status" value="1"/>
</dbReference>
<protein>
    <recommendedName>
        <fullName evidence="9">DNA 3'-5' helicase</fullName>
        <ecNumber evidence="9">5.6.2.4</ecNumber>
    </recommendedName>
    <alternativeName>
        <fullName evidence="10">DNA 3'-5' helicase II</fullName>
    </alternativeName>
</protein>
<keyword evidence="7" id="KW-0413">Isomerase</keyword>